<feature type="compositionally biased region" description="Low complexity" evidence="1">
    <location>
        <begin position="189"/>
        <end position="201"/>
    </location>
</feature>
<feature type="compositionally biased region" description="Basic and acidic residues" evidence="1">
    <location>
        <begin position="8"/>
        <end position="29"/>
    </location>
</feature>
<dbReference type="GeneID" id="92034315"/>
<gene>
    <name evidence="2" type="ORF">J3D65DRAFT_636473</name>
</gene>
<evidence type="ECO:0008006" key="4">
    <source>
        <dbReference type="Google" id="ProtNLM"/>
    </source>
</evidence>
<feature type="compositionally biased region" description="Polar residues" evidence="1">
    <location>
        <begin position="32"/>
        <end position="41"/>
    </location>
</feature>
<dbReference type="RefSeq" id="XP_066651996.1">
    <property type="nucleotide sequence ID" value="XM_066801409.1"/>
</dbReference>
<feature type="compositionally biased region" description="Low complexity" evidence="1">
    <location>
        <begin position="208"/>
        <end position="227"/>
    </location>
</feature>
<feature type="compositionally biased region" description="Polar residues" evidence="1">
    <location>
        <begin position="106"/>
        <end position="125"/>
    </location>
</feature>
<feature type="compositionally biased region" description="Low complexity" evidence="1">
    <location>
        <begin position="149"/>
        <end position="166"/>
    </location>
</feature>
<accession>A0ABR1LAR9</accession>
<evidence type="ECO:0000256" key="1">
    <source>
        <dbReference type="SAM" id="MobiDB-lite"/>
    </source>
</evidence>
<sequence>MSNNGGKGNDRKDTTPKRGRGDLELEAHPRVISTSAVNTEAPTEFVLRGRPLERPVYNLRSPSAARRDSNSTFPGMFDSEMEDQQETASTPSPGPSRPERSPQTPVPSRQMVSDTLPSDFSSANCVQAPPPNPIAGPSTQASPTPRPEATIVTAATTPRATRAQTRQHARTSSTEAPSTPVNASASGRPPLTTAANPFALAPTPPATPSTASTLATPSPSNTRSPSRAWTAGEEAALAESVRYVVENGGHDHPVLEMWEVIGRRVRTVHDVQKTGSACRLWYCRKLRAETGFDERKVAKANKVTCSQKPGFGGRRKKRDDDEDERGQGKAGLVG</sequence>
<dbReference type="EMBL" id="JBBPEH010000011">
    <property type="protein sequence ID" value="KAK7532328.1"/>
    <property type="molecule type" value="Genomic_DNA"/>
</dbReference>
<proteinExistence type="predicted"/>
<keyword evidence="3" id="KW-1185">Reference proteome</keyword>
<organism evidence="2 3">
    <name type="scientific">Phyllosticta citribraziliensis</name>
    <dbReference type="NCBI Taxonomy" id="989973"/>
    <lineage>
        <taxon>Eukaryota</taxon>
        <taxon>Fungi</taxon>
        <taxon>Dikarya</taxon>
        <taxon>Ascomycota</taxon>
        <taxon>Pezizomycotina</taxon>
        <taxon>Dothideomycetes</taxon>
        <taxon>Dothideomycetes incertae sedis</taxon>
        <taxon>Botryosphaeriales</taxon>
        <taxon>Phyllostictaceae</taxon>
        <taxon>Phyllosticta</taxon>
    </lineage>
</organism>
<protein>
    <recommendedName>
        <fullName evidence="4">Myb-like domain-containing protein</fullName>
    </recommendedName>
</protein>
<comment type="caution">
    <text evidence="2">The sequence shown here is derived from an EMBL/GenBank/DDBJ whole genome shotgun (WGS) entry which is preliminary data.</text>
</comment>
<feature type="region of interest" description="Disordered" evidence="1">
    <location>
        <begin position="305"/>
        <end position="334"/>
    </location>
</feature>
<feature type="region of interest" description="Disordered" evidence="1">
    <location>
        <begin position="1"/>
        <end position="232"/>
    </location>
</feature>
<name>A0ABR1LAR9_9PEZI</name>
<evidence type="ECO:0000313" key="2">
    <source>
        <dbReference type="EMBL" id="KAK7532328.1"/>
    </source>
</evidence>
<reference evidence="2 3" key="1">
    <citation type="submission" date="2024-04" db="EMBL/GenBank/DDBJ databases">
        <title>Phyllosticta paracitricarpa is synonymous to the EU quarantine fungus P. citricarpa based on phylogenomic analyses.</title>
        <authorList>
            <consortium name="Lawrence Berkeley National Laboratory"/>
            <person name="Van ingen-buijs V.A."/>
            <person name="Van westerhoven A.C."/>
            <person name="Haridas S."/>
            <person name="Skiadas P."/>
            <person name="Martin F."/>
            <person name="Groenewald J.Z."/>
            <person name="Crous P.W."/>
            <person name="Seidl M.F."/>
        </authorList>
    </citation>
    <scope>NUCLEOTIDE SEQUENCE [LARGE SCALE GENOMIC DNA]</scope>
    <source>
        <strain evidence="2 3">CPC 17464</strain>
    </source>
</reference>
<feature type="compositionally biased region" description="Polar residues" evidence="1">
    <location>
        <begin position="172"/>
        <end position="185"/>
    </location>
</feature>
<evidence type="ECO:0000313" key="3">
    <source>
        <dbReference type="Proteomes" id="UP001360953"/>
    </source>
</evidence>
<dbReference type="Proteomes" id="UP001360953">
    <property type="component" value="Unassembled WGS sequence"/>
</dbReference>